<dbReference type="AlphaFoldDB" id="A0A3A1P5N9"/>
<name>A0A3A1P5N9_9SPHN</name>
<dbReference type="OrthoDB" id="9793325at2"/>
<dbReference type="InterPro" id="IPR002347">
    <property type="entry name" value="SDR_fam"/>
</dbReference>
<evidence type="ECO:0000256" key="1">
    <source>
        <dbReference type="ARBA" id="ARBA00006484"/>
    </source>
</evidence>
<dbReference type="EMBL" id="QXFM01000117">
    <property type="protein sequence ID" value="RIV82612.1"/>
    <property type="molecule type" value="Genomic_DNA"/>
</dbReference>
<dbReference type="Gene3D" id="3.40.50.720">
    <property type="entry name" value="NAD(P)-binding Rossmann-like Domain"/>
    <property type="match status" value="1"/>
</dbReference>
<dbReference type="Pfam" id="PF13561">
    <property type="entry name" value="adh_short_C2"/>
    <property type="match status" value="1"/>
</dbReference>
<dbReference type="PRINTS" id="PR00081">
    <property type="entry name" value="GDHRDH"/>
</dbReference>
<dbReference type="PANTHER" id="PTHR42879:SF6">
    <property type="entry name" value="NADPH-DEPENDENT REDUCTASE BACG"/>
    <property type="match status" value="1"/>
</dbReference>
<dbReference type="SUPFAM" id="SSF51735">
    <property type="entry name" value="NAD(P)-binding Rossmann-fold domains"/>
    <property type="match status" value="1"/>
</dbReference>
<dbReference type="RefSeq" id="WP_119593601.1">
    <property type="nucleotide sequence ID" value="NZ_QXFM01000117.1"/>
</dbReference>
<evidence type="ECO:0000313" key="2">
    <source>
        <dbReference type="EMBL" id="RIV82612.1"/>
    </source>
</evidence>
<dbReference type="Proteomes" id="UP000265366">
    <property type="component" value="Unassembled WGS sequence"/>
</dbReference>
<dbReference type="PANTHER" id="PTHR42879">
    <property type="entry name" value="3-OXOACYL-(ACYL-CARRIER-PROTEIN) REDUCTASE"/>
    <property type="match status" value="1"/>
</dbReference>
<comment type="caution">
    <text evidence="2">The sequence shown here is derived from an EMBL/GenBank/DDBJ whole genome shotgun (WGS) entry which is preliminary data.</text>
</comment>
<gene>
    <name evidence="2" type="ORF">D2V17_14960</name>
</gene>
<dbReference type="InterPro" id="IPR050259">
    <property type="entry name" value="SDR"/>
</dbReference>
<reference evidence="2 3" key="1">
    <citation type="submission" date="2018-08" db="EMBL/GenBank/DDBJ databases">
        <title>Erythrobacter zhengii sp.nov., a bacterium isolated from deep-sea sediment.</title>
        <authorList>
            <person name="Fang C."/>
            <person name="Wu Y.-H."/>
            <person name="Sun C."/>
            <person name="Wang H."/>
            <person name="Cheng H."/>
            <person name="Meng F.-X."/>
            <person name="Wang C.-S."/>
            <person name="Xu X.-W."/>
        </authorList>
    </citation>
    <scope>NUCLEOTIDE SEQUENCE [LARGE SCALE GENOMIC DNA]</scope>
    <source>
        <strain evidence="2 3">CCTCC AB 2015396</strain>
    </source>
</reference>
<accession>A0A3A1P5N9</accession>
<protein>
    <submittedName>
        <fullName evidence="2">SDR family oxidoreductase</fullName>
    </submittedName>
</protein>
<keyword evidence="3" id="KW-1185">Reference proteome</keyword>
<organism evidence="2 3">
    <name type="scientific">Aurantiacibacter xanthus</name>
    <dbReference type="NCBI Taxonomy" id="1784712"/>
    <lineage>
        <taxon>Bacteria</taxon>
        <taxon>Pseudomonadati</taxon>
        <taxon>Pseudomonadota</taxon>
        <taxon>Alphaproteobacteria</taxon>
        <taxon>Sphingomonadales</taxon>
        <taxon>Erythrobacteraceae</taxon>
        <taxon>Aurantiacibacter</taxon>
    </lineage>
</organism>
<comment type="similarity">
    <text evidence="1">Belongs to the short-chain dehydrogenases/reductases (SDR) family.</text>
</comment>
<sequence length="266" mass="27604">MSLDLRLTDRVAIVSGGGSGIGKAVARKLLLAGARVVIVSRNTERLSATAVDLGDETGGAITGIAADCRQETDLAAMIAQVEETVGAPQMLVNCAAAPGGLVGNAIAEASPERMKEDIDTKLLGAMRLAQLCAPSMRQSGWGRIVNIGGFTARCTEVLSGMRNAAMVHFTKTLSDELGRDGITVNIVHPGVTRTEKVMQSFARRAEWAGTSYAAINALEGEPAALKRTLSPDEVANLVLFLVSPAASGITGESIAVDAGLSRAVYL</sequence>
<evidence type="ECO:0000313" key="3">
    <source>
        <dbReference type="Proteomes" id="UP000265366"/>
    </source>
</evidence>
<proteinExistence type="inferred from homology"/>
<dbReference type="InterPro" id="IPR036291">
    <property type="entry name" value="NAD(P)-bd_dom_sf"/>
</dbReference>